<keyword evidence="1" id="KW-1133">Transmembrane helix</keyword>
<dbReference type="EMBL" id="CT868219">
    <property type="protein sequence ID" value="CAK75991.1"/>
    <property type="molecule type" value="Genomic_DNA"/>
</dbReference>
<dbReference type="AlphaFoldDB" id="A0CYX4"/>
<evidence type="ECO:0000256" key="1">
    <source>
        <dbReference type="SAM" id="Phobius"/>
    </source>
</evidence>
<keyword evidence="1" id="KW-0812">Transmembrane</keyword>
<evidence type="ECO:0000313" key="2">
    <source>
        <dbReference type="EMBL" id="CAK75991.1"/>
    </source>
</evidence>
<accession>A0CYX4</accession>
<proteinExistence type="predicted"/>
<evidence type="ECO:0000313" key="3">
    <source>
        <dbReference type="Proteomes" id="UP000000600"/>
    </source>
</evidence>
<gene>
    <name evidence="2" type="ORF">GSPATT00011592001</name>
</gene>
<feature type="transmembrane region" description="Helical" evidence="1">
    <location>
        <begin position="28"/>
        <end position="45"/>
    </location>
</feature>
<name>A0CYX4_PARTE</name>
<dbReference type="RefSeq" id="XP_001443388.1">
    <property type="nucleotide sequence ID" value="XM_001443351.1"/>
</dbReference>
<dbReference type="InParanoid" id="A0CYX4"/>
<dbReference type="HOGENOM" id="CLU_035467_0_0_1"/>
<organism evidence="2 3">
    <name type="scientific">Paramecium tetraurelia</name>
    <dbReference type="NCBI Taxonomy" id="5888"/>
    <lineage>
        <taxon>Eukaryota</taxon>
        <taxon>Sar</taxon>
        <taxon>Alveolata</taxon>
        <taxon>Ciliophora</taxon>
        <taxon>Intramacronucleata</taxon>
        <taxon>Oligohymenophorea</taxon>
        <taxon>Peniculida</taxon>
        <taxon>Parameciidae</taxon>
        <taxon>Paramecium</taxon>
    </lineage>
</organism>
<protein>
    <recommendedName>
        <fullName evidence="4">Transmembrane protein</fullName>
    </recommendedName>
</protein>
<dbReference type="Proteomes" id="UP000000600">
    <property type="component" value="Unassembled WGS sequence"/>
</dbReference>
<dbReference type="GeneID" id="5029173"/>
<dbReference type="KEGG" id="ptm:GSPATT00011592001"/>
<reference evidence="2 3" key="1">
    <citation type="journal article" date="2006" name="Nature">
        <title>Global trends of whole-genome duplications revealed by the ciliate Paramecium tetraurelia.</title>
        <authorList>
            <consortium name="Genoscope"/>
            <person name="Aury J.-M."/>
            <person name="Jaillon O."/>
            <person name="Duret L."/>
            <person name="Noel B."/>
            <person name="Jubin C."/>
            <person name="Porcel B.M."/>
            <person name="Segurens B."/>
            <person name="Daubin V."/>
            <person name="Anthouard V."/>
            <person name="Aiach N."/>
            <person name="Arnaiz O."/>
            <person name="Billaut A."/>
            <person name="Beisson J."/>
            <person name="Blanc I."/>
            <person name="Bouhouche K."/>
            <person name="Camara F."/>
            <person name="Duharcourt S."/>
            <person name="Guigo R."/>
            <person name="Gogendeau D."/>
            <person name="Katinka M."/>
            <person name="Keller A.-M."/>
            <person name="Kissmehl R."/>
            <person name="Klotz C."/>
            <person name="Koll F."/>
            <person name="Le Moue A."/>
            <person name="Lepere C."/>
            <person name="Malinsky S."/>
            <person name="Nowacki M."/>
            <person name="Nowak J.K."/>
            <person name="Plattner H."/>
            <person name="Poulain J."/>
            <person name="Ruiz F."/>
            <person name="Serrano V."/>
            <person name="Zagulski M."/>
            <person name="Dessen P."/>
            <person name="Betermier M."/>
            <person name="Weissenbach J."/>
            <person name="Scarpelli C."/>
            <person name="Schachter V."/>
            <person name="Sperling L."/>
            <person name="Meyer E."/>
            <person name="Cohen J."/>
            <person name="Wincker P."/>
        </authorList>
    </citation>
    <scope>NUCLEOTIDE SEQUENCE [LARGE SCALE GENOMIC DNA]</scope>
    <source>
        <strain evidence="2 3">Stock d4-2</strain>
    </source>
</reference>
<feature type="transmembrane region" description="Helical" evidence="1">
    <location>
        <begin position="185"/>
        <end position="204"/>
    </location>
</feature>
<keyword evidence="3" id="KW-1185">Reference proteome</keyword>
<evidence type="ECO:0008006" key="4">
    <source>
        <dbReference type="Google" id="ProtNLM"/>
    </source>
</evidence>
<keyword evidence="1" id="KW-0472">Membrane</keyword>
<feature type="transmembrane region" description="Helical" evidence="1">
    <location>
        <begin position="254"/>
        <end position="272"/>
    </location>
</feature>
<feature type="transmembrane region" description="Helical" evidence="1">
    <location>
        <begin position="224"/>
        <end position="245"/>
    </location>
</feature>
<feature type="transmembrane region" description="Helical" evidence="1">
    <location>
        <begin position="284"/>
        <end position="303"/>
    </location>
</feature>
<feature type="transmembrane region" description="Helical" evidence="1">
    <location>
        <begin position="85"/>
        <end position="106"/>
    </location>
</feature>
<sequence>MFKSLIPIKLFYTSEFYRIYNKISRNKSLSLFLILISQSQIYYLICHPFSKLFQIYAKPLFLFNKFFQNINLDFQFDNTEIWSELFLILMLALQLLYFLCFIHLYYSQRIKVRNQLLRKQFSSLQQRDSENESNSAINLIQVSEIYISFGTRIYKQLFHYPIIQLAFRQIFTLSNQNSDLNSYQILVLIITYLVFSLNILFYILNETHNIQYSFKKVDYLSRFYSFGTLLQSFTIETMIIVVSILDNLGMDEMVTLMIQITLLTLILILSYKNPQYQEELVNKIQIQSFSLYLSIILCILIFAEGLHQDFSELIMIILPFVFEISKLTLRKQENKTQNLSYENKNFDCLMMNIYNQCQETLGRNGILLNESKQELPKNLNLYSFSTNHLINCENVIDCFCCCYKKQDDRFTSRSIIQTICKGINKIPLRIKIIEFKQKQFVTICQKLLLLYPIHIKR</sequence>